<dbReference type="AlphaFoldDB" id="A0AAP2DAY6"/>
<sequence>MKKVTIVAFEKFTDIDVHLPWDLFNRVRFVDPAWSVRIVGTEKIHTSVTGMPLKTHGTIEECADADVVFFASGAGTRALIKDEQYLKRFNLDPSRQIICSMCSGALILAALGLLDGITATTYPTAVEELRSMGVTVEDKALVVHGNIATAAGCLAALDLVGWIVERLVGSVAKEEVLASVQPAGKGLVCIY</sequence>
<comment type="caution">
    <text evidence="3">The sequence shown here is derived from an EMBL/GenBank/DDBJ whole genome shotgun (WGS) entry which is preliminary data.</text>
</comment>
<dbReference type="SUPFAM" id="SSF52317">
    <property type="entry name" value="Class I glutamine amidotransferase-like"/>
    <property type="match status" value="1"/>
</dbReference>
<dbReference type="PANTHER" id="PTHR43130:SF2">
    <property type="entry name" value="DJ-1_PFPI DOMAIN-CONTAINING PROTEIN"/>
    <property type="match status" value="1"/>
</dbReference>
<keyword evidence="4" id="KW-1185">Reference proteome</keyword>
<dbReference type="GO" id="GO:0006355">
    <property type="term" value="P:regulation of DNA-templated transcription"/>
    <property type="evidence" value="ECO:0007669"/>
    <property type="project" value="TreeGrafter"/>
</dbReference>
<feature type="transmembrane region" description="Helical" evidence="1">
    <location>
        <begin position="142"/>
        <end position="164"/>
    </location>
</feature>
<reference evidence="3 4" key="1">
    <citation type="submission" date="2021-05" db="EMBL/GenBank/DDBJ databases">
        <title>A Polyphasic approach of four new species of the genus Ohtaekwangia: Ohtaekwangia histidinii sp. nov., Ohtaekwangia cretensis sp. nov., Ohtaekwangia indiensis sp. nov., Ohtaekwangia reichenbachii sp. nov. from diverse environment.</title>
        <authorList>
            <person name="Octaviana S."/>
        </authorList>
    </citation>
    <scope>NUCLEOTIDE SEQUENCE [LARGE SCALE GENOMIC DNA]</scope>
    <source>
        <strain evidence="3 4">PWU37</strain>
    </source>
</reference>
<feature type="transmembrane region" description="Helical" evidence="1">
    <location>
        <begin position="97"/>
        <end position="122"/>
    </location>
</feature>
<keyword evidence="1" id="KW-0812">Transmembrane</keyword>
<accession>A0AAP2DAY6</accession>
<dbReference type="RefSeq" id="WP_254091414.1">
    <property type="nucleotide sequence ID" value="NZ_JAHESC010000023.1"/>
</dbReference>
<organism evidence="3 4">
    <name type="scientific">Dawidia soli</name>
    <dbReference type="NCBI Taxonomy" id="2782352"/>
    <lineage>
        <taxon>Bacteria</taxon>
        <taxon>Pseudomonadati</taxon>
        <taxon>Bacteroidota</taxon>
        <taxon>Cytophagia</taxon>
        <taxon>Cytophagales</taxon>
        <taxon>Chryseotaleaceae</taxon>
        <taxon>Dawidia</taxon>
    </lineage>
</organism>
<evidence type="ECO:0000259" key="2">
    <source>
        <dbReference type="Pfam" id="PF01965"/>
    </source>
</evidence>
<dbReference type="PANTHER" id="PTHR43130">
    <property type="entry name" value="ARAC-FAMILY TRANSCRIPTIONAL REGULATOR"/>
    <property type="match status" value="1"/>
</dbReference>
<evidence type="ECO:0000313" key="4">
    <source>
        <dbReference type="Proteomes" id="UP001319180"/>
    </source>
</evidence>
<dbReference type="EMBL" id="JAHESC010000023">
    <property type="protein sequence ID" value="MBT1688187.1"/>
    <property type="molecule type" value="Genomic_DNA"/>
</dbReference>
<protein>
    <submittedName>
        <fullName evidence="3">DJ-1/PfpI family protein</fullName>
    </submittedName>
</protein>
<evidence type="ECO:0000313" key="3">
    <source>
        <dbReference type="EMBL" id="MBT1688187.1"/>
    </source>
</evidence>
<dbReference type="Gene3D" id="3.40.50.880">
    <property type="match status" value="1"/>
</dbReference>
<proteinExistence type="predicted"/>
<dbReference type="InterPro" id="IPR002818">
    <property type="entry name" value="DJ-1/PfpI"/>
</dbReference>
<dbReference type="Pfam" id="PF01965">
    <property type="entry name" value="DJ-1_PfpI"/>
    <property type="match status" value="1"/>
</dbReference>
<keyword evidence="1" id="KW-0472">Membrane</keyword>
<dbReference type="InterPro" id="IPR029062">
    <property type="entry name" value="Class_I_gatase-like"/>
</dbReference>
<evidence type="ECO:0000256" key="1">
    <source>
        <dbReference type="SAM" id="Phobius"/>
    </source>
</evidence>
<gene>
    <name evidence="3" type="ORF">KK078_16570</name>
</gene>
<dbReference type="InterPro" id="IPR052158">
    <property type="entry name" value="INH-QAR"/>
</dbReference>
<keyword evidence="1" id="KW-1133">Transmembrane helix</keyword>
<name>A0AAP2DAY6_9BACT</name>
<feature type="domain" description="DJ-1/PfpI" evidence="2">
    <location>
        <begin position="2"/>
        <end position="165"/>
    </location>
</feature>
<dbReference type="Proteomes" id="UP001319180">
    <property type="component" value="Unassembled WGS sequence"/>
</dbReference>